<organism evidence="2 3">
    <name type="scientific">Desulfosarcina ovata subsp. sediminis</name>
    <dbReference type="NCBI Taxonomy" id="885957"/>
    <lineage>
        <taxon>Bacteria</taxon>
        <taxon>Pseudomonadati</taxon>
        <taxon>Thermodesulfobacteriota</taxon>
        <taxon>Desulfobacteria</taxon>
        <taxon>Desulfobacterales</taxon>
        <taxon>Desulfosarcinaceae</taxon>
        <taxon>Desulfosarcina</taxon>
    </lineage>
</organism>
<dbReference type="RefSeq" id="WP_155320804.1">
    <property type="nucleotide sequence ID" value="NZ_AP021876.1"/>
</dbReference>
<dbReference type="AlphaFoldDB" id="A0A5K7ZQK6"/>
<protein>
    <submittedName>
        <fullName evidence="2">Uncharacterized protein</fullName>
    </submittedName>
</protein>
<name>A0A5K7ZQK6_9BACT</name>
<evidence type="ECO:0000313" key="2">
    <source>
        <dbReference type="EMBL" id="BBO79663.1"/>
    </source>
</evidence>
<evidence type="ECO:0000256" key="1">
    <source>
        <dbReference type="SAM" id="MobiDB-lite"/>
    </source>
</evidence>
<dbReference type="KEGG" id="dov:DSCO28_02290"/>
<gene>
    <name evidence="2" type="ORF">DSCO28_02290</name>
</gene>
<reference evidence="2 3" key="1">
    <citation type="submission" date="2019-11" db="EMBL/GenBank/DDBJ databases">
        <title>Comparative genomics of hydrocarbon-degrading Desulfosarcina strains.</title>
        <authorList>
            <person name="Watanabe M."/>
            <person name="Kojima H."/>
            <person name="Fukui M."/>
        </authorList>
    </citation>
    <scope>NUCLEOTIDE SEQUENCE [LARGE SCALE GENOMIC DNA]</scope>
    <source>
        <strain evidence="2 3">28bB2T</strain>
    </source>
</reference>
<proteinExistence type="predicted"/>
<dbReference type="EMBL" id="AP021876">
    <property type="protein sequence ID" value="BBO79663.1"/>
    <property type="molecule type" value="Genomic_DNA"/>
</dbReference>
<dbReference type="Proteomes" id="UP000425960">
    <property type="component" value="Chromosome"/>
</dbReference>
<feature type="region of interest" description="Disordered" evidence="1">
    <location>
        <begin position="1"/>
        <end position="22"/>
    </location>
</feature>
<sequence length="442" mass="51266">MGFPTSKQHGKGKKATPSSTHTTINTGFEIRKIVLARGVEGTDKDLKDRRKQLKKKLADWEHKLNVAIVLNDTKAQKEAKEWVDWLKEYIDIHPMFLVPDDQGKIMHKVPLTDRGSSHAFRYEYINSKQEVIYRLKVVQTKREFKKWLETPGIMVIYAGHSRYGRGACFGDMPAPGDRWEDGSGCTINKLSTDDGLLRLGFEFVGIPITDIHHHHYHTKPFRGLLKINAKTCHPEITKSKPIRKLVIDPDLDISGMQKKNHVTGSHESEWGYWKWDSQSQCIRIKPTFDLKSMFYKDDPTQGTLWGYRKKRYESGGGKWRLQIVLNAGWKNTVCKPWDLDKVDIKCKVFCHFGCSSFKHFHPIVRGSGKKSWKKTGSGVDQHNFAYFTIRPSNKFGSVVWLQRVLTYPKKSKGKSWEPCLEWARKKTNYDLRVKWGQRFKII</sequence>
<evidence type="ECO:0000313" key="3">
    <source>
        <dbReference type="Proteomes" id="UP000425960"/>
    </source>
</evidence>
<accession>A0A5K7ZQK6</accession>